<dbReference type="RefSeq" id="WP_204841219.1">
    <property type="nucleotide sequence ID" value="NZ_JAFBCL010000001.1"/>
</dbReference>
<comment type="caution">
    <text evidence="2">The sequence shown here is derived from an EMBL/GenBank/DDBJ whole genome shotgun (WGS) entry which is preliminary data.</text>
</comment>
<protein>
    <submittedName>
        <fullName evidence="2">Asparagine synthase (Glutamine-hydrolyzing)</fullName>
        <ecNumber evidence="2">6.3.5.4</ecNumber>
    </submittedName>
</protein>
<feature type="domain" description="Asparagine synthetase" evidence="1">
    <location>
        <begin position="205"/>
        <end position="335"/>
    </location>
</feature>
<keyword evidence="2" id="KW-0436">Ligase</keyword>
<sequence length="521" mass="58445">MELIHEGNRPPWRSDGGRWVSGASWIEPFRHPNLEDFAATDGTSSLVVVRERASDVIQLGTPEPVALTPPAYGELRHRLLASATDFFMIEQDPQGAFRLYAGQWGNAPVYVVEGRGRLHGSWYYGDLRAHMRFGELHPPTVTSILAGRPRYSMHTLFAPVKQITERMRVTYDPVSGLDFRYPEPAMRALPREIREGVDILDVYEAELQRAVRLWEIDPERTAVELSGGMDSANVAMTLAGLFPGKIRSYALILAGEIGEQQLRRRNAMIDFAGFRDFRVPAIDWPPLHPLGGRALGDPLNPMDEPYHEAVEAMLESATAHGLTTVFTGDGGDELLSLRGEEWGRTGRVQGRNNPHRNPPDWLGCRAVELLARIDSDLAPVTVLNEATHLGFACRTPQFMAAGLWPLSPLASGRLIRFGEQLPVRFREGKFIARERLRRLGFSDDVVHPRHRENFVHVMERGLVEYGVPLVDEYLEESPLVDLGFVDPDRLRAVRDAASTGRIDTRLFGYLRLELGLRGLLS</sequence>
<dbReference type="EC" id="6.3.5.4" evidence="2"/>
<dbReference type="Gene3D" id="3.40.50.620">
    <property type="entry name" value="HUPs"/>
    <property type="match status" value="1"/>
</dbReference>
<dbReference type="InterPro" id="IPR001962">
    <property type="entry name" value="Asn_synthase"/>
</dbReference>
<evidence type="ECO:0000313" key="3">
    <source>
        <dbReference type="Proteomes" id="UP001195724"/>
    </source>
</evidence>
<dbReference type="InterPro" id="IPR014729">
    <property type="entry name" value="Rossmann-like_a/b/a_fold"/>
</dbReference>
<dbReference type="EMBL" id="JAFBCL010000001">
    <property type="protein sequence ID" value="MBM7810220.1"/>
    <property type="molecule type" value="Genomic_DNA"/>
</dbReference>
<dbReference type="SUPFAM" id="SSF52402">
    <property type="entry name" value="Adenine nucleotide alpha hydrolases-like"/>
    <property type="match status" value="1"/>
</dbReference>
<accession>A0ABS2S2Y9</accession>
<proteinExistence type="predicted"/>
<dbReference type="Proteomes" id="UP001195724">
    <property type="component" value="Unassembled WGS sequence"/>
</dbReference>
<evidence type="ECO:0000259" key="1">
    <source>
        <dbReference type="Pfam" id="PF00733"/>
    </source>
</evidence>
<gene>
    <name evidence="2" type="ORF">JOE68_001085</name>
</gene>
<name>A0ABS2S2Y9_9PSEU</name>
<evidence type="ECO:0000313" key="2">
    <source>
        <dbReference type="EMBL" id="MBM7810220.1"/>
    </source>
</evidence>
<keyword evidence="3" id="KW-1185">Reference proteome</keyword>
<reference evidence="2 3" key="1">
    <citation type="submission" date="2021-01" db="EMBL/GenBank/DDBJ databases">
        <title>Sequencing the genomes of 1000 actinobacteria strains.</title>
        <authorList>
            <person name="Klenk H.-P."/>
        </authorList>
    </citation>
    <scope>NUCLEOTIDE SEQUENCE [LARGE SCALE GENOMIC DNA]</scope>
    <source>
        <strain evidence="2 3">DSM 44581</strain>
    </source>
</reference>
<organism evidence="2 3">
    <name type="scientific">Saccharothrix algeriensis</name>
    <dbReference type="NCBI Taxonomy" id="173560"/>
    <lineage>
        <taxon>Bacteria</taxon>
        <taxon>Bacillati</taxon>
        <taxon>Actinomycetota</taxon>
        <taxon>Actinomycetes</taxon>
        <taxon>Pseudonocardiales</taxon>
        <taxon>Pseudonocardiaceae</taxon>
        <taxon>Saccharothrix</taxon>
    </lineage>
</organism>
<dbReference type="GO" id="GO:0004066">
    <property type="term" value="F:asparagine synthase (glutamine-hydrolyzing) activity"/>
    <property type="evidence" value="ECO:0007669"/>
    <property type="project" value="UniProtKB-EC"/>
</dbReference>
<dbReference type="Pfam" id="PF00733">
    <property type="entry name" value="Asn_synthase"/>
    <property type="match status" value="1"/>
</dbReference>